<protein>
    <submittedName>
        <fullName evidence="2">Uncharacterized protein</fullName>
    </submittedName>
</protein>
<comment type="caution">
    <text evidence="2">The sequence shown here is derived from an EMBL/GenBank/DDBJ whole genome shotgun (WGS) entry which is preliminary data.</text>
</comment>
<keyword evidence="1" id="KW-0472">Membrane</keyword>
<evidence type="ECO:0000313" key="3">
    <source>
        <dbReference type="Proteomes" id="UP000652427"/>
    </source>
</evidence>
<name>A0ABX2N4L9_9SPHN</name>
<evidence type="ECO:0000256" key="1">
    <source>
        <dbReference type="SAM" id="Phobius"/>
    </source>
</evidence>
<organism evidence="2 3">
    <name type="scientific">Parasphingorhabdus flavimaris</name>
    <dbReference type="NCBI Taxonomy" id="266812"/>
    <lineage>
        <taxon>Bacteria</taxon>
        <taxon>Pseudomonadati</taxon>
        <taxon>Pseudomonadota</taxon>
        <taxon>Alphaproteobacteria</taxon>
        <taxon>Sphingomonadales</taxon>
        <taxon>Sphingomonadaceae</taxon>
        <taxon>Parasphingorhabdus</taxon>
    </lineage>
</organism>
<keyword evidence="1" id="KW-0812">Transmembrane</keyword>
<dbReference type="RefSeq" id="WP_176279978.1">
    <property type="nucleotide sequence ID" value="NZ_JABWMH010000003.1"/>
</dbReference>
<feature type="transmembrane region" description="Helical" evidence="1">
    <location>
        <begin position="29"/>
        <end position="45"/>
    </location>
</feature>
<accession>A0ABX2N4L9</accession>
<feature type="transmembrane region" description="Helical" evidence="1">
    <location>
        <begin position="50"/>
        <end position="67"/>
    </location>
</feature>
<gene>
    <name evidence="2" type="ORF">HUO14_11575</name>
</gene>
<keyword evidence="3" id="KW-1185">Reference proteome</keyword>
<dbReference type="EMBL" id="JABWMH010000003">
    <property type="protein sequence ID" value="NVD28543.1"/>
    <property type="molecule type" value="Genomic_DNA"/>
</dbReference>
<feature type="transmembrane region" description="Helical" evidence="1">
    <location>
        <begin position="79"/>
        <end position="100"/>
    </location>
</feature>
<sequence length="129" mass="14986">MVIFIIGVGTTFIVTPLSADRYAQLEFGILVTDMAILFAFMMLALSAERYWTIWICAMQVIQVLSHIPKMIIPELLPQAYYVVIAFWAYPMLLTLAIGTYRHQQRLRQFGVDRSWSDFSSSRESMMHQR</sequence>
<dbReference type="Proteomes" id="UP000652427">
    <property type="component" value="Unassembled WGS sequence"/>
</dbReference>
<evidence type="ECO:0000313" key="2">
    <source>
        <dbReference type="EMBL" id="NVD28543.1"/>
    </source>
</evidence>
<keyword evidence="1" id="KW-1133">Transmembrane helix</keyword>
<proteinExistence type="predicted"/>
<reference evidence="2 3" key="1">
    <citation type="submission" date="2020-06" db="EMBL/GenBank/DDBJ databases">
        <authorList>
            <person name="Kim S.-J."/>
            <person name="Park S.-J."/>
        </authorList>
    </citation>
    <scope>NUCLEOTIDE SEQUENCE [LARGE SCALE GENOMIC DNA]</scope>
    <source>
        <strain evidence="2 3">SW-151</strain>
    </source>
</reference>